<feature type="region of interest" description="Disordered" evidence="1">
    <location>
        <begin position="1"/>
        <end position="26"/>
    </location>
</feature>
<dbReference type="RefSeq" id="XP_041194132.1">
    <property type="nucleotide sequence ID" value="XM_041339970.1"/>
</dbReference>
<sequence>MTRGMGQGTTDHPDPPQHQPATNKDVTATLGDDATFAPSKIRWETTNFDGTTPLISWLTAHPADCHVLFSNNKKRHNMTISTDHSSGRIKADIHLVIAKHIFEDNPVYGAQYAVAGNQPKFGHAVANQLT</sequence>
<gene>
    <name evidence="2" type="ORF">BJ212DRAFT_1479901</name>
</gene>
<protein>
    <submittedName>
        <fullName evidence="2">Uncharacterized protein</fullName>
    </submittedName>
</protein>
<comment type="caution">
    <text evidence="2">The sequence shown here is derived from an EMBL/GenBank/DDBJ whole genome shotgun (WGS) entry which is preliminary data.</text>
</comment>
<organism evidence="2 3">
    <name type="scientific">Suillus subaureus</name>
    <dbReference type="NCBI Taxonomy" id="48587"/>
    <lineage>
        <taxon>Eukaryota</taxon>
        <taxon>Fungi</taxon>
        <taxon>Dikarya</taxon>
        <taxon>Basidiomycota</taxon>
        <taxon>Agaricomycotina</taxon>
        <taxon>Agaricomycetes</taxon>
        <taxon>Agaricomycetidae</taxon>
        <taxon>Boletales</taxon>
        <taxon>Suillineae</taxon>
        <taxon>Suillaceae</taxon>
        <taxon>Suillus</taxon>
    </lineage>
</organism>
<dbReference type="AlphaFoldDB" id="A0A9P7EDN7"/>
<dbReference type="EMBL" id="JABBWG010000012">
    <property type="protein sequence ID" value="KAG1818072.1"/>
    <property type="molecule type" value="Genomic_DNA"/>
</dbReference>
<evidence type="ECO:0000313" key="2">
    <source>
        <dbReference type="EMBL" id="KAG1818072.1"/>
    </source>
</evidence>
<proteinExistence type="predicted"/>
<keyword evidence="3" id="KW-1185">Reference proteome</keyword>
<name>A0A9P7EDN7_9AGAM</name>
<evidence type="ECO:0000313" key="3">
    <source>
        <dbReference type="Proteomes" id="UP000807769"/>
    </source>
</evidence>
<dbReference type="OrthoDB" id="2662732at2759"/>
<reference evidence="2" key="1">
    <citation type="journal article" date="2020" name="New Phytol.">
        <title>Comparative genomics reveals dynamic genome evolution in host specialist ectomycorrhizal fungi.</title>
        <authorList>
            <person name="Lofgren L.A."/>
            <person name="Nguyen N.H."/>
            <person name="Vilgalys R."/>
            <person name="Ruytinx J."/>
            <person name="Liao H.L."/>
            <person name="Branco S."/>
            <person name="Kuo A."/>
            <person name="LaButti K."/>
            <person name="Lipzen A."/>
            <person name="Andreopoulos W."/>
            <person name="Pangilinan J."/>
            <person name="Riley R."/>
            <person name="Hundley H."/>
            <person name="Na H."/>
            <person name="Barry K."/>
            <person name="Grigoriev I.V."/>
            <person name="Stajich J.E."/>
            <person name="Kennedy P.G."/>
        </authorList>
    </citation>
    <scope>NUCLEOTIDE SEQUENCE</scope>
    <source>
        <strain evidence="2">MN1</strain>
    </source>
</reference>
<accession>A0A9P7EDN7</accession>
<evidence type="ECO:0000256" key="1">
    <source>
        <dbReference type="SAM" id="MobiDB-lite"/>
    </source>
</evidence>
<dbReference type="Proteomes" id="UP000807769">
    <property type="component" value="Unassembled WGS sequence"/>
</dbReference>
<dbReference type="GeneID" id="64633986"/>